<dbReference type="SUPFAM" id="SSF56796">
    <property type="entry name" value="Dehydroquinate synthase-like"/>
    <property type="match status" value="1"/>
</dbReference>
<name>A0A059FHT2_9PROT</name>
<dbReference type="Pfam" id="PF00465">
    <property type="entry name" value="Fe-ADH"/>
    <property type="match status" value="1"/>
</dbReference>
<evidence type="ECO:0000259" key="7">
    <source>
        <dbReference type="Pfam" id="PF25137"/>
    </source>
</evidence>
<accession>A0A059FHT2</accession>
<sequence length="377" mass="39382">MPVINFLTPCIFDSGALKQLEVTAKKLGITRAFIVTDPGIKAVGILDKVIAALGSTPAGIFAETVANPTEKQAKIATQAYKDSGADGIIALGGGSSMDHAKAIGLMASHDEPLETYAALIGGAKKIHKIPPLIAIPTTAGTGSEVSIGMITTMENGRKETFASPFLIPSTAICDPDLTIGLPAFLTAATGMDAVTHCIEAVLTPTVNPPAEGIGYDGVTRALGGDWLKRAVKDGNDTEARWNMMMASYEGALAFVKGLGGVHALSHAAGRLHEKKLHHGTLNAIFLPHILRFHEGSADEKYARLRTAMGLKPKADLGDAIQDLNDAIGIPKTLSDIGLTAADGPGIVDFAQKDLAHFGNPRTMGADDYARVYEIALG</sequence>
<dbReference type="Gene3D" id="1.20.1090.10">
    <property type="entry name" value="Dehydroquinate synthase-like - alpha domain"/>
    <property type="match status" value="1"/>
</dbReference>
<comment type="caution">
    <text evidence="8">The sequence shown here is derived from an EMBL/GenBank/DDBJ whole genome shotgun (WGS) entry which is preliminary data.</text>
</comment>
<evidence type="ECO:0000259" key="6">
    <source>
        <dbReference type="Pfam" id="PF00465"/>
    </source>
</evidence>
<keyword evidence="3" id="KW-0560">Oxidoreductase</keyword>
<keyword evidence="4" id="KW-0520">NAD</keyword>
<dbReference type="STRING" id="1280950.HJO_14066"/>
<evidence type="ECO:0000313" key="8">
    <source>
        <dbReference type="EMBL" id="KCZ90081.1"/>
    </source>
</evidence>
<dbReference type="InterPro" id="IPR039697">
    <property type="entry name" value="Alcohol_dehydrogenase_Fe"/>
</dbReference>
<dbReference type="InterPro" id="IPR018211">
    <property type="entry name" value="ADH_Fe_CS"/>
</dbReference>
<dbReference type="EMBL" id="ARYK01000007">
    <property type="protein sequence ID" value="KCZ90081.1"/>
    <property type="molecule type" value="Genomic_DNA"/>
</dbReference>
<dbReference type="GO" id="GO:0046872">
    <property type="term" value="F:metal ion binding"/>
    <property type="evidence" value="ECO:0007669"/>
    <property type="project" value="InterPro"/>
</dbReference>
<evidence type="ECO:0000256" key="3">
    <source>
        <dbReference type="ARBA" id="ARBA00023002"/>
    </source>
</evidence>
<dbReference type="InterPro" id="IPR056798">
    <property type="entry name" value="ADH_Fe_C"/>
</dbReference>
<dbReference type="PROSITE" id="PS00913">
    <property type="entry name" value="ADH_IRON_1"/>
    <property type="match status" value="1"/>
</dbReference>
<evidence type="ECO:0000256" key="5">
    <source>
        <dbReference type="ARBA" id="ARBA00049243"/>
    </source>
</evidence>
<protein>
    <submittedName>
        <fullName evidence="8">4-hydroxybutyrate dehydrogenase</fullName>
    </submittedName>
</protein>
<dbReference type="Proteomes" id="UP000025171">
    <property type="component" value="Unassembled WGS sequence"/>
</dbReference>
<dbReference type="PANTHER" id="PTHR11496:SF102">
    <property type="entry name" value="ALCOHOL DEHYDROGENASE 4"/>
    <property type="match status" value="1"/>
</dbReference>
<dbReference type="PANTHER" id="PTHR11496">
    <property type="entry name" value="ALCOHOL DEHYDROGENASE"/>
    <property type="match status" value="1"/>
</dbReference>
<dbReference type="GO" id="GO:0004022">
    <property type="term" value="F:alcohol dehydrogenase (NAD+) activity"/>
    <property type="evidence" value="ECO:0007669"/>
    <property type="project" value="UniProtKB-EC"/>
</dbReference>
<proteinExistence type="inferred from homology"/>
<dbReference type="InterPro" id="IPR001670">
    <property type="entry name" value="ADH_Fe/GldA"/>
</dbReference>
<dbReference type="PATRIC" id="fig|1280950.3.peg.2827"/>
<evidence type="ECO:0000256" key="4">
    <source>
        <dbReference type="ARBA" id="ARBA00023027"/>
    </source>
</evidence>
<comment type="catalytic activity">
    <reaction evidence="5">
        <text>a primary alcohol + NAD(+) = an aldehyde + NADH + H(+)</text>
        <dbReference type="Rhea" id="RHEA:10736"/>
        <dbReference type="ChEBI" id="CHEBI:15378"/>
        <dbReference type="ChEBI" id="CHEBI:15734"/>
        <dbReference type="ChEBI" id="CHEBI:17478"/>
        <dbReference type="ChEBI" id="CHEBI:57540"/>
        <dbReference type="ChEBI" id="CHEBI:57945"/>
        <dbReference type="EC" id="1.1.1.1"/>
    </reaction>
</comment>
<comment type="cofactor">
    <cofactor evidence="1">
        <name>Fe cation</name>
        <dbReference type="ChEBI" id="CHEBI:24875"/>
    </cofactor>
</comment>
<organism evidence="8 9">
    <name type="scientific">Hyphomonas johnsonii MHS-2</name>
    <dbReference type="NCBI Taxonomy" id="1280950"/>
    <lineage>
        <taxon>Bacteria</taxon>
        <taxon>Pseudomonadati</taxon>
        <taxon>Pseudomonadota</taxon>
        <taxon>Alphaproteobacteria</taxon>
        <taxon>Hyphomonadales</taxon>
        <taxon>Hyphomonadaceae</taxon>
        <taxon>Hyphomonas</taxon>
    </lineage>
</organism>
<comment type="similarity">
    <text evidence="2">Belongs to the iron-containing alcohol dehydrogenase family.</text>
</comment>
<feature type="domain" description="Fe-containing alcohol dehydrogenase-like C-terminal" evidence="7">
    <location>
        <begin position="186"/>
        <end position="374"/>
    </location>
</feature>
<evidence type="ECO:0000256" key="2">
    <source>
        <dbReference type="ARBA" id="ARBA00007358"/>
    </source>
</evidence>
<gene>
    <name evidence="8" type="ORF">HJO_14066</name>
</gene>
<dbReference type="RefSeq" id="WP_035617992.1">
    <property type="nucleotide sequence ID" value="NZ_ARYK01000007.1"/>
</dbReference>
<dbReference type="Gene3D" id="3.40.50.1970">
    <property type="match status" value="1"/>
</dbReference>
<evidence type="ECO:0000313" key="9">
    <source>
        <dbReference type="Proteomes" id="UP000025171"/>
    </source>
</evidence>
<dbReference type="AlphaFoldDB" id="A0A059FHT2"/>
<evidence type="ECO:0000256" key="1">
    <source>
        <dbReference type="ARBA" id="ARBA00001962"/>
    </source>
</evidence>
<dbReference type="OrthoDB" id="9815791at2"/>
<dbReference type="FunFam" id="3.40.50.1970:FF:000003">
    <property type="entry name" value="Alcohol dehydrogenase, iron-containing"/>
    <property type="match status" value="1"/>
</dbReference>
<dbReference type="CDD" id="cd14861">
    <property type="entry name" value="Fe-ADH-like"/>
    <property type="match status" value="1"/>
</dbReference>
<keyword evidence="9" id="KW-1185">Reference proteome</keyword>
<dbReference type="eggNOG" id="COG1454">
    <property type="taxonomic scope" value="Bacteria"/>
</dbReference>
<feature type="domain" description="Alcohol dehydrogenase iron-type/glycerol dehydrogenase GldA" evidence="6">
    <location>
        <begin position="10"/>
        <end position="175"/>
    </location>
</feature>
<dbReference type="Pfam" id="PF25137">
    <property type="entry name" value="ADH_Fe_C"/>
    <property type="match status" value="1"/>
</dbReference>
<reference evidence="8 9" key="1">
    <citation type="journal article" date="2014" name="Antonie Van Leeuwenhoek">
        <title>Hyphomonas beringensis sp. nov. and Hyphomonas chukchiensis sp. nov., isolated from surface seawater of the Bering Sea and Chukchi Sea.</title>
        <authorList>
            <person name="Li C."/>
            <person name="Lai Q."/>
            <person name="Li G."/>
            <person name="Dong C."/>
            <person name="Wang J."/>
            <person name="Liao Y."/>
            <person name="Shao Z."/>
        </authorList>
    </citation>
    <scope>NUCLEOTIDE SEQUENCE [LARGE SCALE GENOMIC DNA]</scope>
    <source>
        <strain evidence="8 9">MHS-2</strain>
    </source>
</reference>